<dbReference type="PANTHER" id="PTHR12526">
    <property type="entry name" value="GLYCOSYLTRANSFERASE"/>
    <property type="match status" value="1"/>
</dbReference>
<dbReference type="Pfam" id="PF13439">
    <property type="entry name" value="Glyco_transf_4"/>
    <property type="match status" value="1"/>
</dbReference>
<name>A0A1I4P884_ECTMO</name>
<evidence type="ECO:0000256" key="1">
    <source>
        <dbReference type="ARBA" id="ARBA00022676"/>
    </source>
</evidence>
<evidence type="ECO:0000256" key="2">
    <source>
        <dbReference type="ARBA" id="ARBA00022679"/>
    </source>
</evidence>
<proteinExistence type="predicted"/>
<dbReference type="SUPFAM" id="SSF53756">
    <property type="entry name" value="UDP-Glycosyltransferase/glycogen phosphorylase"/>
    <property type="match status" value="1"/>
</dbReference>
<feature type="domain" description="Glycosyltransferase subfamily 4-like N-terminal" evidence="4">
    <location>
        <begin position="87"/>
        <end position="204"/>
    </location>
</feature>
<dbReference type="AlphaFoldDB" id="A0A1I4P884"/>
<feature type="domain" description="Glycosyl transferase family 1" evidence="3">
    <location>
        <begin position="211"/>
        <end position="370"/>
    </location>
</feature>
<evidence type="ECO:0000313" key="5">
    <source>
        <dbReference type="EMBL" id="SFM23810.1"/>
    </source>
</evidence>
<organism evidence="5 6">
    <name type="scientific">Ectothiorhodospira mobilis</name>
    <dbReference type="NCBI Taxonomy" id="195064"/>
    <lineage>
        <taxon>Bacteria</taxon>
        <taxon>Pseudomonadati</taxon>
        <taxon>Pseudomonadota</taxon>
        <taxon>Gammaproteobacteria</taxon>
        <taxon>Chromatiales</taxon>
        <taxon>Ectothiorhodospiraceae</taxon>
        <taxon>Ectothiorhodospira</taxon>
    </lineage>
</organism>
<evidence type="ECO:0000259" key="3">
    <source>
        <dbReference type="Pfam" id="PF00534"/>
    </source>
</evidence>
<dbReference type="PANTHER" id="PTHR12526:SF510">
    <property type="entry name" value="D-INOSITOL 3-PHOSPHATE GLYCOSYLTRANSFERASE"/>
    <property type="match status" value="1"/>
</dbReference>
<sequence>MSMEQERPRLVVYTHVFPNQVQPTYGIFVRERMFRVAQSLPVTVVAPVPWFPGQGLLRRLRPHYRPEPPYHEVQQGIEVYHPRFLCIPRFLKCTDGLLEALFTWPLMRRLQREGRLDLIDAHFVYPDGVAAWLLGRWLGVPHTITLRGTILRISRTRLRRWLATRAMQRAARVFSVADSLRRTALSMGVPADQVQVVANGINLELFQPEDRQACRRRLGIPADARVLITVGTLNERKGFHRVIEQMPALLERYPDLIYLAVGGENPDGDRRRLQELAAALGVEGQVYFAGQQPPEVLRYYYSAADLFVLPTRFEGWANVFLEAAACSLPTVTTRVGGNAEVICSPMLGDLVPLGDGPALREAIVKALEGEWDHGAILAHARSQAWERRIPELLRAFATLTALRTGGAGRP</sequence>
<reference evidence="5 6" key="1">
    <citation type="submission" date="2016-10" db="EMBL/GenBank/DDBJ databases">
        <authorList>
            <person name="de Groot N.N."/>
        </authorList>
    </citation>
    <scope>NUCLEOTIDE SEQUENCE [LARGE SCALE GENOMIC DNA]</scope>
    <source>
        <strain evidence="5 6">DSM 4180</strain>
    </source>
</reference>
<gene>
    <name evidence="5" type="ORF">SAMN05421721_10152</name>
</gene>
<dbReference type="InterPro" id="IPR001296">
    <property type="entry name" value="Glyco_trans_1"/>
</dbReference>
<dbReference type="Proteomes" id="UP000199556">
    <property type="component" value="Unassembled WGS sequence"/>
</dbReference>
<accession>A0A1I4P884</accession>
<protein>
    <submittedName>
        <fullName evidence="5">Glycosyltransferase involved in cell wall bisynthesis</fullName>
    </submittedName>
</protein>
<dbReference type="STRING" id="195064.SAMN05421721_10152"/>
<dbReference type="InterPro" id="IPR028098">
    <property type="entry name" value="Glyco_trans_4-like_N"/>
</dbReference>
<keyword evidence="6" id="KW-1185">Reference proteome</keyword>
<keyword evidence="2 5" id="KW-0808">Transferase</keyword>
<dbReference type="GO" id="GO:0016757">
    <property type="term" value="F:glycosyltransferase activity"/>
    <property type="evidence" value="ECO:0007669"/>
    <property type="project" value="UniProtKB-KW"/>
</dbReference>
<keyword evidence="1" id="KW-0328">Glycosyltransferase</keyword>
<dbReference type="EMBL" id="FOUO01000001">
    <property type="protein sequence ID" value="SFM23810.1"/>
    <property type="molecule type" value="Genomic_DNA"/>
</dbReference>
<evidence type="ECO:0000259" key="4">
    <source>
        <dbReference type="Pfam" id="PF13439"/>
    </source>
</evidence>
<dbReference type="Pfam" id="PF00534">
    <property type="entry name" value="Glycos_transf_1"/>
    <property type="match status" value="1"/>
</dbReference>
<dbReference type="Gene3D" id="3.40.50.2000">
    <property type="entry name" value="Glycogen Phosphorylase B"/>
    <property type="match status" value="2"/>
</dbReference>
<dbReference type="GO" id="GO:1901135">
    <property type="term" value="P:carbohydrate derivative metabolic process"/>
    <property type="evidence" value="ECO:0007669"/>
    <property type="project" value="UniProtKB-ARBA"/>
</dbReference>
<evidence type="ECO:0000313" key="6">
    <source>
        <dbReference type="Proteomes" id="UP000199556"/>
    </source>
</evidence>